<name>A0A7K1Y9H8_9SPHI</name>
<feature type="region of interest" description="Disordered" evidence="1">
    <location>
        <begin position="1"/>
        <end position="34"/>
    </location>
</feature>
<dbReference type="EMBL" id="WVHT01000004">
    <property type="protein sequence ID" value="MXV51253.1"/>
    <property type="molecule type" value="Genomic_DNA"/>
</dbReference>
<reference evidence="2 3" key="1">
    <citation type="submission" date="2019-11" db="EMBL/GenBank/DDBJ databases">
        <title>Pedobacter sp. HMF7647 Genome sequencing and assembly.</title>
        <authorList>
            <person name="Kang H."/>
            <person name="Kim H."/>
            <person name="Joh K."/>
        </authorList>
    </citation>
    <scope>NUCLEOTIDE SEQUENCE [LARGE SCALE GENOMIC DNA]</scope>
    <source>
        <strain evidence="2 3">HMF7647</strain>
    </source>
</reference>
<proteinExistence type="predicted"/>
<dbReference type="Proteomes" id="UP000466586">
    <property type="component" value="Unassembled WGS sequence"/>
</dbReference>
<organism evidence="2 3">
    <name type="scientific">Hufsiella arboris</name>
    <dbReference type="NCBI Taxonomy" id="2695275"/>
    <lineage>
        <taxon>Bacteria</taxon>
        <taxon>Pseudomonadati</taxon>
        <taxon>Bacteroidota</taxon>
        <taxon>Sphingobacteriia</taxon>
        <taxon>Sphingobacteriales</taxon>
        <taxon>Sphingobacteriaceae</taxon>
        <taxon>Hufsiella</taxon>
    </lineage>
</organism>
<feature type="compositionally biased region" description="Basic and acidic residues" evidence="1">
    <location>
        <begin position="51"/>
        <end position="68"/>
    </location>
</feature>
<feature type="compositionally biased region" description="Basic and acidic residues" evidence="1">
    <location>
        <begin position="1"/>
        <end position="13"/>
    </location>
</feature>
<dbReference type="RefSeq" id="WP_160844433.1">
    <property type="nucleotide sequence ID" value="NZ_WVHT01000004.1"/>
</dbReference>
<dbReference type="AlphaFoldDB" id="A0A7K1Y9H8"/>
<sequence>MKDNMQNRGDGNEQGKNISAKNLAANNDIDDKKIGADGILIDSSAESYISGEKDQSEDNSEAKRPEPK</sequence>
<evidence type="ECO:0000256" key="1">
    <source>
        <dbReference type="SAM" id="MobiDB-lite"/>
    </source>
</evidence>
<feature type="region of interest" description="Disordered" evidence="1">
    <location>
        <begin position="46"/>
        <end position="68"/>
    </location>
</feature>
<accession>A0A7K1Y9H8</accession>
<gene>
    <name evidence="2" type="ORF">GS399_09760</name>
</gene>
<comment type="caution">
    <text evidence="2">The sequence shown here is derived from an EMBL/GenBank/DDBJ whole genome shotgun (WGS) entry which is preliminary data.</text>
</comment>
<evidence type="ECO:0000313" key="2">
    <source>
        <dbReference type="EMBL" id="MXV51253.1"/>
    </source>
</evidence>
<protein>
    <submittedName>
        <fullName evidence="2">Uncharacterized protein</fullName>
    </submittedName>
</protein>
<keyword evidence="3" id="KW-1185">Reference proteome</keyword>
<evidence type="ECO:0000313" key="3">
    <source>
        <dbReference type="Proteomes" id="UP000466586"/>
    </source>
</evidence>